<keyword evidence="3" id="KW-1185">Reference proteome</keyword>
<name>A0ABQ2HF97_9PSEU</name>
<dbReference type="EMBL" id="BMNC01000001">
    <property type="protein sequence ID" value="GGM76376.1"/>
    <property type="molecule type" value="Genomic_DNA"/>
</dbReference>
<organism evidence="2 3">
    <name type="scientific">Lentzea pudingi</name>
    <dbReference type="NCBI Taxonomy" id="1789439"/>
    <lineage>
        <taxon>Bacteria</taxon>
        <taxon>Bacillati</taxon>
        <taxon>Actinomycetota</taxon>
        <taxon>Actinomycetes</taxon>
        <taxon>Pseudonocardiales</taxon>
        <taxon>Pseudonocardiaceae</taxon>
        <taxon>Lentzea</taxon>
    </lineage>
</organism>
<dbReference type="Proteomes" id="UP000597656">
    <property type="component" value="Unassembled WGS sequence"/>
</dbReference>
<evidence type="ECO:0000313" key="2">
    <source>
        <dbReference type="EMBL" id="GGM76376.1"/>
    </source>
</evidence>
<evidence type="ECO:0000256" key="1">
    <source>
        <dbReference type="SAM" id="MobiDB-lite"/>
    </source>
</evidence>
<proteinExistence type="predicted"/>
<accession>A0ABQ2HF97</accession>
<gene>
    <name evidence="2" type="ORF">GCM10011609_10400</name>
</gene>
<sequence length="125" mass="13576">MTDDPTGLFAVLKALDLTTDQRALLAAILKVASHITEVQDRPDELEFRAQFDEAFTPFPPKTVELLLEYATFPPPPAPPLFDMVSRGMVTRGAPAPAMPAPPMVLRGTHPGTPPEPAQDDDDDND</sequence>
<protein>
    <submittedName>
        <fullName evidence="2">Uncharacterized protein</fullName>
    </submittedName>
</protein>
<evidence type="ECO:0000313" key="3">
    <source>
        <dbReference type="Proteomes" id="UP000597656"/>
    </source>
</evidence>
<comment type="caution">
    <text evidence="2">The sequence shown here is derived from an EMBL/GenBank/DDBJ whole genome shotgun (WGS) entry which is preliminary data.</text>
</comment>
<reference evidence="3" key="1">
    <citation type="journal article" date="2019" name="Int. J. Syst. Evol. Microbiol.">
        <title>The Global Catalogue of Microorganisms (GCM) 10K type strain sequencing project: providing services to taxonomists for standard genome sequencing and annotation.</title>
        <authorList>
            <consortium name="The Broad Institute Genomics Platform"/>
            <consortium name="The Broad Institute Genome Sequencing Center for Infectious Disease"/>
            <person name="Wu L."/>
            <person name="Ma J."/>
        </authorList>
    </citation>
    <scope>NUCLEOTIDE SEQUENCE [LARGE SCALE GENOMIC DNA]</scope>
    <source>
        <strain evidence="3">CGMCC 4.7319</strain>
    </source>
</reference>
<dbReference type="RefSeq" id="WP_189153345.1">
    <property type="nucleotide sequence ID" value="NZ_BMNC01000001.1"/>
</dbReference>
<feature type="region of interest" description="Disordered" evidence="1">
    <location>
        <begin position="92"/>
        <end position="125"/>
    </location>
</feature>